<keyword evidence="4" id="KW-0227">DNA damage</keyword>
<evidence type="ECO:0000256" key="5">
    <source>
        <dbReference type="ARBA" id="ARBA00023204"/>
    </source>
</evidence>
<gene>
    <name evidence="6" type="ORF">P26059B_0019</name>
</gene>
<organism evidence="6 7">
    <name type="scientific">Curvibacter phage P26059B</name>
    <dbReference type="NCBI Taxonomy" id="1983784"/>
    <lineage>
        <taxon>Viruses</taxon>
        <taxon>Duplodnaviria</taxon>
        <taxon>Heunggongvirae</taxon>
        <taxon>Uroviricota</taxon>
        <taxon>Caudoviricetes</taxon>
        <taxon>Autographivirales</taxon>
        <taxon>Autonotataviridae</taxon>
        <taxon>Kalppathivirus</taxon>
        <taxon>Kalppathivirus P26059B</taxon>
    </lineage>
</organism>
<accession>A0A384UJR3</accession>
<dbReference type="SUPFAM" id="SSF50249">
    <property type="entry name" value="Nucleic acid-binding proteins"/>
    <property type="match status" value="1"/>
</dbReference>
<dbReference type="GO" id="GO:0006260">
    <property type="term" value="P:DNA replication"/>
    <property type="evidence" value="ECO:0007669"/>
    <property type="project" value="UniProtKB-KW"/>
</dbReference>
<name>A0A384UJR3_9CAUD</name>
<dbReference type="Proteomes" id="UP000261817">
    <property type="component" value="Segment"/>
</dbReference>
<evidence type="ECO:0000256" key="4">
    <source>
        <dbReference type="ARBA" id="ARBA00022763"/>
    </source>
</evidence>
<dbReference type="PANTHER" id="PTHR47810:SF1">
    <property type="entry name" value="DNA LIGASE B"/>
    <property type="match status" value="1"/>
</dbReference>
<keyword evidence="3" id="KW-0235">DNA replication</keyword>
<dbReference type="GO" id="GO:0006281">
    <property type="term" value="P:DNA repair"/>
    <property type="evidence" value="ECO:0007669"/>
    <property type="project" value="UniProtKB-KW"/>
</dbReference>
<keyword evidence="7" id="KW-1185">Reference proteome</keyword>
<evidence type="ECO:0000313" key="7">
    <source>
        <dbReference type="Proteomes" id="UP000261817"/>
    </source>
</evidence>
<sequence length="312" mass="34502">MGNYIVHKAIELDAVSGKTKKILEDTTDWIVSPKYDGCHAVFLFENGKHVITLSRSGETVRSMDHIAQSLLDIYPISQGRIAICGEAWIVGEEFNVVSGAFRRHSPQPQLQFVPFDIVPFDYNEDTTADPTVYLGQLDHRPYPAPYRKRISVLINERRSVPSQVLVPRYFSLSNTSLEAALVEAKRYAETHKARTDSFFDGAILAQANGTYQVGAGKGGEFVKIKPLLSYTVKVGAVVADVGGKTGKNTCVLCFDLDGEIQKVSTGLTQEQADEFVNNPNAILDKYIEVEAMGKTVNGLLREPRFKGIRTDV</sequence>
<proteinExistence type="inferred from homology"/>
<dbReference type="Gene3D" id="2.40.50.140">
    <property type="entry name" value="Nucleic acid-binding proteins"/>
    <property type="match status" value="1"/>
</dbReference>
<reference evidence="6 7" key="1">
    <citation type="journal article" date="2018" name="Sci. Rep.">
        <title>Genomic and ecological study of two distinctive freshwater bacteriophages infecting a Comamonadaceae bacterium.</title>
        <authorList>
            <person name="Moon K."/>
            <person name="Kang I."/>
            <person name="Kim S."/>
            <person name="Kim S.J."/>
            <person name="Cho J.C."/>
        </authorList>
    </citation>
    <scope>NUCLEOTIDE SEQUENCE [LARGE SCALE GENOMIC DNA]</scope>
</reference>
<keyword evidence="5" id="KW-0234">DNA repair</keyword>
<evidence type="ECO:0000256" key="3">
    <source>
        <dbReference type="ARBA" id="ARBA00022705"/>
    </source>
</evidence>
<evidence type="ECO:0000256" key="1">
    <source>
        <dbReference type="ARBA" id="ARBA00007572"/>
    </source>
</evidence>
<dbReference type="InterPro" id="IPR050326">
    <property type="entry name" value="NAD_dep_DNA_ligaseB"/>
</dbReference>
<dbReference type="Gene3D" id="3.30.470.30">
    <property type="entry name" value="DNA ligase/mRNA capping enzyme"/>
    <property type="match status" value="1"/>
</dbReference>
<dbReference type="PANTHER" id="PTHR47810">
    <property type="entry name" value="DNA LIGASE"/>
    <property type="match status" value="1"/>
</dbReference>
<comment type="similarity">
    <text evidence="1">Belongs to the ATP-dependent DNA ligase family.</text>
</comment>
<dbReference type="GO" id="GO:0016874">
    <property type="term" value="F:ligase activity"/>
    <property type="evidence" value="ECO:0007669"/>
    <property type="project" value="UniProtKB-KW"/>
</dbReference>
<protein>
    <submittedName>
        <fullName evidence="6">Putative ATP-dependent DNA ligase</fullName>
    </submittedName>
</protein>
<dbReference type="EMBL" id="KY981272">
    <property type="protein sequence ID" value="ASJ79295.1"/>
    <property type="molecule type" value="Genomic_DNA"/>
</dbReference>
<keyword evidence="2 6" id="KW-0436">Ligase</keyword>
<evidence type="ECO:0000313" key="6">
    <source>
        <dbReference type="EMBL" id="ASJ79295.1"/>
    </source>
</evidence>
<evidence type="ECO:0000256" key="2">
    <source>
        <dbReference type="ARBA" id="ARBA00022598"/>
    </source>
</evidence>
<dbReference type="InterPro" id="IPR012340">
    <property type="entry name" value="NA-bd_OB-fold"/>
</dbReference>
<dbReference type="SUPFAM" id="SSF56091">
    <property type="entry name" value="DNA ligase/mRNA capping enzyme, catalytic domain"/>
    <property type="match status" value="1"/>
</dbReference>